<dbReference type="GO" id="GO:0008270">
    <property type="term" value="F:zinc ion binding"/>
    <property type="evidence" value="ECO:0007669"/>
    <property type="project" value="UniProtKB-KW"/>
</dbReference>
<keyword evidence="2" id="KW-0479">Metal-binding</keyword>
<keyword evidence="3" id="KW-0677">Repeat</keyword>
<evidence type="ECO:0000256" key="3">
    <source>
        <dbReference type="ARBA" id="ARBA00022737"/>
    </source>
</evidence>
<dbReference type="PROSITE" id="PS50157">
    <property type="entry name" value="ZINC_FINGER_C2H2_2"/>
    <property type="match status" value="1"/>
</dbReference>
<evidence type="ECO:0000256" key="1">
    <source>
        <dbReference type="ARBA" id="ARBA00004123"/>
    </source>
</evidence>
<sequence length="54" mass="6246">AWNVGKSFSQRSHLICCQKIHTWEQPHKCLKCGKDFSDDSNLIIHRSLHTGEQP</sequence>
<organism evidence="9 10">
    <name type="scientific">Spizella passerina</name>
    <name type="common">Chipping sparrow</name>
    <dbReference type="NCBI Taxonomy" id="40210"/>
    <lineage>
        <taxon>Eukaryota</taxon>
        <taxon>Metazoa</taxon>
        <taxon>Chordata</taxon>
        <taxon>Craniata</taxon>
        <taxon>Vertebrata</taxon>
        <taxon>Euteleostomi</taxon>
        <taxon>Archelosauria</taxon>
        <taxon>Archosauria</taxon>
        <taxon>Dinosauria</taxon>
        <taxon>Saurischia</taxon>
        <taxon>Theropoda</taxon>
        <taxon>Coelurosauria</taxon>
        <taxon>Aves</taxon>
        <taxon>Neognathae</taxon>
        <taxon>Neoaves</taxon>
        <taxon>Telluraves</taxon>
        <taxon>Australaves</taxon>
        <taxon>Passeriformes</taxon>
        <taxon>Passerellidae</taxon>
        <taxon>Spizella</taxon>
    </lineage>
</organism>
<dbReference type="FunFam" id="3.30.160.60:FF:002343">
    <property type="entry name" value="Zinc finger protein 33A"/>
    <property type="match status" value="1"/>
</dbReference>
<evidence type="ECO:0000313" key="9">
    <source>
        <dbReference type="EMBL" id="NXX66173.1"/>
    </source>
</evidence>
<evidence type="ECO:0000256" key="2">
    <source>
        <dbReference type="ARBA" id="ARBA00022723"/>
    </source>
</evidence>
<dbReference type="PROSITE" id="PS00028">
    <property type="entry name" value="ZINC_FINGER_C2H2_1"/>
    <property type="match status" value="1"/>
</dbReference>
<dbReference type="PANTHER" id="PTHR23226:SF416">
    <property type="entry name" value="FI01424P"/>
    <property type="match status" value="1"/>
</dbReference>
<dbReference type="PANTHER" id="PTHR23226">
    <property type="entry name" value="ZINC FINGER AND SCAN DOMAIN-CONTAINING"/>
    <property type="match status" value="1"/>
</dbReference>
<keyword evidence="4 7" id="KW-0863">Zinc-finger</keyword>
<feature type="non-terminal residue" evidence="9">
    <location>
        <position position="1"/>
    </location>
</feature>
<dbReference type="GO" id="GO:0000978">
    <property type="term" value="F:RNA polymerase II cis-regulatory region sequence-specific DNA binding"/>
    <property type="evidence" value="ECO:0007669"/>
    <property type="project" value="TreeGrafter"/>
</dbReference>
<dbReference type="EMBL" id="WBNQ01022158">
    <property type="protein sequence ID" value="NXX66173.1"/>
    <property type="molecule type" value="Genomic_DNA"/>
</dbReference>
<dbReference type="InterPro" id="IPR013087">
    <property type="entry name" value="Znf_C2H2_type"/>
</dbReference>
<protein>
    <submittedName>
        <fullName evidence="9">ZSC20 protein</fullName>
    </submittedName>
</protein>
<proteinExistence type="predicted"/>
<feature type="domain" description="C2H2-type" evidence="8">
    <location>
        <begin position="27"/>
        <end position="54"/>
    </location>
</feature>
<evidence type="ECO:0000256" key="5">
    <source>
        <dbReference type="ARBA" id="ARBA00022833"/>
    </source>
</evidence>
<dbReference type="Proteomes" id="UP000618746">
    <property type="component" value="Unassembled WGS sequence"/>
</dbReference>
<name>A0A852JM07_SPIPA</name>
<dbReference type="OrthoDB" id="9893417at2759"/>
<dbReference type="GO" id="GO:0005634">
    <property type="term" value="C:nucleus"/>
    <property type="evidence" value="ECO:0007669"/>
    <property type="project" value="UniProtKB-SubCell"/>
</dbReference>
<feature type="non-terminal residue" evidence="9">
    <location>
        <position position="54"/>
    </location>
</feature>
<keyword evidence="5" id="KW-0862">Zinc</keyword>
<gene>
    <name evidence="9" type="primary">Zscan20_0</name>
    <name evidence="9" type="ORF">SPIPAS_R03524</name>
</gene>
<evidence type="ECO:0000313" key="10">
    <source>
        <dbReference type="Proteomes" id="UP000618746"/>
    </source>
</evidence>
<dbReference type="Pfam" id="PF00096">
    <property type="entry name" value="zf-C2H2"/>
    <property type="match status" value="1"/>
</dbReference>
<keyword evidence="6" id="KW-0539">Nucleus</keyword>
<dbReference type="AlphaFoldDB" id="A0A852JM07"/>
<dbReference type="SUPFAM" id="SSF57667">
    <property type="entry name" value="beta-beta-alpha zinc fingers"/>
    <property type="match status" value="1"/>
</dbReference>
<dbReference type="InterPro" id="IPR036236">
    <property type="entry name" value="Znf_C2H2_sf"/>
</dbReference>
<dbReference type="Gene3D" id="3.30.160.60">
    <property type="entry name" value="Classic Zinc Finger"/>
    <property type="match status" value="2"/>
</dbReference>
<accession>A0A852JM07</accession>
<evidence type="ECO:0000256" key="7">
    <source>
        <dbReference type="PROSITE-ProRule" id="PRU00042"/>
    </source>
</evidence>
<reference evidence="9" key="1">
    <citation type="submission" date="2020-02" db="EMBL/GenBank/DDBJ databases">
        <title>Bird 10,000 Genomes (B10K) Project - Family phase.</title>
        <authorList>
            <person name="Zhang G."/>
        </authorList>
    </citation>
    <scope>NUCLEOTIDE SEQUENCE</scope>
    <source>
        <strain evidence="9">B10K-DU-023-52</strain>
        <tissue evidence="9">Mixed tissue sample</tissue>
    </source>
</reference>
<comment type="subcellular location">
    <subcellularLocation>
        <location evidence="1">Nucleus</location>
    </subcellularLocation>
</comment>
<evidence type="ECO:0000259" key="8">
    <source>
        <dbReference type="PROSITE" id="PS50157"/>
    </source>
</evidence>
<evidence type="ECO:0000256" key="4">
    <source>
        <dbReference type="ARBA" id="ARBA00022771"/>
    </source>
</evidence>
<comment type="caution">
    <text evidence="9">The sequence shown here is derived from an EMBL/GenBank/DDBJ whole genome shotgun (WGS) entry which is preliminary data.</text>
</comment>
<keyword evidence="10" id="KW-1185">Reference proteome</keyword>
<dbReference type="GO" id="GO:0000981">
    <property type="term" value="F:DNA-binding transcription factor activity, RNA polymerase II-specific"/>
    <property type="evidence" value="ECO:0007669"/>
    <property type="project" value="TreeGrafter"/>
</dbReference>
<evidence type="ECO:0000256" key="6">
    <source>
        <dbReference type="ARBA" id="ARBA00023242"/>
    </source>
</evidence>